<comment type="caution">
    <text evidence="1">The sequence shown here is derived from an EMBL/GenBank/DDBJ whole genome shotgun (WGS) entry which is preliminary data.</text>
</comment>
<dbReference type="EMBL" id="AAVN02000002">
    <property type="protein sequence ID" value="EBA40283.1"/>
    <property type="molecule type" value="Genomic_DNA"/>
</dbReference>
<accession>A4E8R7</accession>
<proteinExistence type="predicted"/>
<protein>
    <submittedName>
        <fullName evidence="1">Uncharacterized protein</fullName>
    </submittedName>
</protein>
<evidence type="ECO:0000313" key="2">
    <source>
        <dbReference type="Proteomes" id="UP000002979"/>
    </source>
</evidence>
<reference evidence="1 2" key="1">
    <citation type="submission" date="2007-01" db="EMBL/GenBank/DDBJ databases">
        <title>Draft genome sequence of Collinsella aerofaciens (ATCC 25986).</title>
        <authorList>
            <person name="Sudarsanam P."/>
            <person name="Ley R."/>
            <person name="Guruge J."/>
            <person name="Turnbaugh P.J."/>
            <person name="Mahowald M."/>
            <person name="Liep D."/>
            <person name="Gordon J."/>
        </authorList>
    </citation>
    <scope>NUCLEOTIDE SEQUENCE [LARGE SCALE GENOMIC DNA]</scope>
    <source>
        <strain evidence="2">ATCC 25986 / DSM 3979 / JCM 10188 / KCTC 3647 / NCTC 11838 / VPI 1003</strain>
    </source>
</reference>
<name>A4E8R7_COLAA</name>
<gene>
    <name evidence="1" type="ORF">COLAER_00808</name>
</gene>
<dbReference type="Proteomes" id="UP000002979">
    <property type="component" value="Unassembled WGS sequence"/>
</dbReference>
<evidence type="ECO:0000313" key="1">
    <source>
        <dbReference type="EMBL" id="EBA40283.1"/>
    </source>
</evidence>
<organism evidence="1 2">
    <name type="scientific">Collinsella aerofaciens (strain ATCC 25986 / DSM 3979 / JCM 10188 / KCTC 3647 / NCTC 11838 / VPI 1003)</name>
    <dbReference type="NCBI Taxonomy" id="411903"/>
    <lineage>
        <taxon>Bacteria</taxon>
        <taxon>Bacillati</taxon>
        <taxon>Actinomycetota</taxon>
        <taxon>Coriobacteriia</taxon>
        <taxon>Coriobacteriales</taxon>
        <taxon>Coriobacteriaceae</taxon>
        <taxon>Collinsella</taxon>
    </lineage>
</organism>
<sequence length="38" mass="4315">MKYGLFCLIEAKPNPYLTATQMKNEWMKPDVGSCGDAY</sequence>
<dbReference type="AlphaFoldDB" id="A4E8R7"/>
<reference evidence="1 2" key="2">
    <citation type="submission" date="2007-04" db="EMBL/GenBank/DDBJ databases">
        <authorList>
            <person name="Fulton L."/>
            <person name="Clifton S."/>
            <person name="Fulton B."/>
            <person name="Xu J."/>
            <person name="Minx P."/>
            <person name="Mardis E.R."/>
            <person name="Wilson R.K."/>
        </authorList>
    </citation>
    <scope>NUCLEOTIDE SEQUENCE [LARGE SCALE GENOMIC DNA]</scope>
    <source>
        <strain evidence="2">ATCC 25986 / DSM 3979 / JCM 10188 / KCTC 3647 / NCTC 11838 / VPI 1003</strain>
    </source>
</reference>